<sequence>MEMISLTCWIQLNKETKEGTLPEKIAVYQHANKEVAIICNHQRSVSKSHDAQMSRLNEKIMDLKTQREELKVDLSRARKGKPPLKDREGKTKRNLSSEALEKKIAQIDSKIEKMELDKKIKEDLKTVALGTSKINYLDPRITVAWCKRHEVPIEKIFNKSLLAKFTWAMDVDPSFRF</sequence>
<dbReference type="Pfam" id="PF14370">
    <property type="entry name" value="Topo_C_assoc"/>
    <property type="match status" value="1"/>
</dbReference>
<proteinExistence type="inferred from homology"/>
<feature type="coiled-coil region" evidence="2">
    <location>
        <begin position="46"/>
        <end position="117"/>
    </location>
</feature>
<dbReference type="PANTHER" id="PTHR10290:SF23">
    <property type="entry name" value="DNA TOPOISOMERASE 1 BETA"/>
    <property type="match status" value="1"/>
</dbReference>
<name>A0A6J0PFA7_ELAGV</name>
<gene>
    <name evidence="5" type="primary">LOC105039495</name>
</gene>
<dbReference type="GO" id="GO:0003677">
    <property type="term" value="F:DNA binding"/>
    <property type="evidence" value="ECO:0007669"/>
    <property type="project" value="UniProtKB-UniRule"/>
</dbReference>
<dbReference type="GO" id="GO:0006265">
    <property type="term" value="P:DNA topological change"/>
    <property type="evidence" value="ECO:0007669"/>
    <property type="project" value="UniProtKB-UniRule"/>
</dbReference>
<dbReference type="InterPro" id="IPR018521">
    <property type="entry name" value="TopoIB_AS"/>
</dbReference>
<evidence type="ECO:0000256" key="1">
    <source>
        <dbReference type="PROSITE-ProRule" id="PRU01382"/>
    </source>
</evidence>
<dbReference type="AlphaFoldDB" id="A0A6J0PFA7"/>
<dbReference type="GO" id="GO:0003917">
    <property type="term" value="F:DNA topoisomerase type I (single strand cut, ATP-independent) activity"/>
    <property type="evidence" value="ECO:0007669"/>
    <property type="project" value="UniProtKB-UniRule"/>
</dbReference>
<keyword evidence="1" id="KW-0413">Isomerase</keyword>
<dbReference type="SUPFAM" id="SSF56349">
    <property type="entry name" value="DNA breaking-rejoining enzymes"/>
    <property type="match status" value="1"/>
</dbReference>
<keyword evidence="2" id="KW-0175">Coiled coil</keyword>
<dbReference type="GO" id="GO:0005730">
    <property type="term" value="C:nucleolus"/>
    <property type="evidence" value="ECO:0007669"/>
    <property type="project" value="TreeGrafter"/>
</dbReference>
<dbReference type="SMART" id="SM00435">
    <property type="entry name" value="TOPEUc"/>
    <property type="match status" value="1"/>
</dbReference>
<dbReference type="InterPro" id="IPR014727">
    <property type="entry name" value="TopoI_cat_a/b-sub_euk"/>
</dbReference>
<comment type="catalytic activity">
    <reaction evidence="1">
        <text>ATP-independent breakage of single-stranded DNA, followed by passage and rejoining.</text>
        <dbReference type="EC" id="5.6.2.1"/>
    </reaction>
</comment>
<dbReference type="RefSeq" id="XP_019704057.1">
    <property type="nucleotide sequence ID" value="XM_019848498.2"/>
</dbReference>
<dbReference type="InterPro" id="IPR013499">
    <property type="entry name" value="TopoI_euk"/>
</dbReference>
<dbReference type="InterPro" id="IPR013500">
    <property type="entry name" value="TopoI_cat_euk"/>
</dbReference>
<keyword evidence="1" id="KW-0238">DNA-binding</keyword>
<dbReference type="PROSITE" id="PS52038">
    <property type="entry name" value="TOPO_IB_2"/>
    <property type="match status" value="1"/>
</dbReference>
<dbReference type="InterPro" id="IPR025834">
    <property type="entry name" value="TopoI_C_dom"/>
</dbReference>
<dbReference type="InterPro" id="IPR011010">
    <property type="entry name" value="DNA_brk_join_enz"/>
</dbReference>
<dbReference type="PANTHER" id="PTHR10290">
    <property type="entry name" value="DNA TOPOISOMERASE I"/>
    <property type="match status" value="1"/>
</dbReference>
<dbReference type="InterPro" id="IPR051062">
    <property type="entry name" value="Topoisomerase_IB"/>
</dbReference>
<dbReference type="GO" id="GO:0006260">
    <property type="term" value="P:DNA replication"/>
    <property type="evidence" value="ECO:0007669"/>
    <property type="project" value="TreeGrafter"/>
</dbReference>
<comment type="similarity">
    <text evidence="1">Belongs to the type IB topoisomerase family.</text>
</comment>
<feature type="active site" description="O-(3'-phospho-DNA)-tyrosine intermediate" evidence="1">
    <location>
        <position position="136"/>
    </location>
</feature>
<evidence type="ECO:0000313" key="4">
    <source>
        <dbReference type="Proteomes" id="UP000504607"/>
    </source>
</evidence>
<evidence type="ECO:0000259" key="3">
    <source>
        <dbReference type="SMART" id="SM00435"/>
    </source>
</evidence>
<dbReference type="GO" id="GO:0005694">
    <property type="term" value="C:chromosome"/>
    <property type="evidence" value="ECO:0007669"/>
    <property type="project" value="InterPro"/>
</dbReference>
<keyword evidence="1" id="KW-0799">Topoisomerase</keyword>
<evidence type="ECO:0000313" key="5">
    <source>
        <dbReference type="RefSeq" id="XP_019704057.1"/>
    </source>
</evidence>
<evidence type="ECO:0000256" key="2">
    <source>
        <dbReference type="SAM" id="Coils"/>
    </source>
</evidence>
<dbReference type="Proteomes" id="UP000504607">
    <property type="component" value="Chromosome 2"/>
</dbReference>
<dbReference type="GO" id="GO:0007059">
    <property type="term" value="P:chromosome segregation"/>
    <property type="evidence" value="ECO:0007669"/>
    <property type="project" value="TreeGrafter"/>
</dbReference>
<accession>A0A6J0PFA7</accession>
<feature type="domain" description="DNA topoisomerase I eukaryotic-type" evidence="3">
    <location>
        <begin position="2"/>
        <end position="150"/>
    </location>
</feature>
<protein>
    <submittedName>
        <fullName evidence="5">DNA topoisomerase 1 beta isoform X2</fullName>
    </submittedName>
</protein>
<dbReference type="Gene3D" id="1.10.132.10">
    <property type="match status" value="1"/>
</dbReference>
<organism evidence="4 5">
    <name type="scientific">Elaeis guineensis var. tenera</name>
    <name type="common">Oil palm</name>
    <dbReference type="NCBI Taxonomy" id="51953"/>
    <lineage>
        <taxon>Eukaryota</taxon>
        <taxon>Viridiplantae</taxon>
        <taxon>Streptophyta</taxon>
        <taxon>Embryophyta</taxon>
        <taxon>Tracheophyta</taxon>
        <taxon>Spermatophyta</taxon>
        <taxon>Magnoliopsida</taxon>
        <taxon>Liliopsida</taxon>
        <taxon>Arecaceae</taxon>
        <taxon>Arecoideae</taxon>
        <taxon>Cocoseae</taxon>
        <taxon>Elaeidinae</taxon>
        <taxon>Elaeis</taxon>
    </lineage>
</organism>
<reference evidence="5" key="1">
    <citation type="submission" date="2025-08" db="UniProtKB">
        <authorList>
            <consortium name="RefSeq"/>
        </authorList>
    </citation>
    <scope>IDENTIFICATION</scope>
</reference>
<keyword evidence="4" id="KW-1185">Reference proteome</keyword>
<dbReference type="OrthoDB" id="47179at2759"/>
<dbReference type="Pfam" id="PF01028">
    <property type="entry name" value="Topoisom_I"/>
    <property type="match status" value="1"/>
</dbReference>
<dbReference type="FunFam" id="1.10.132.10:FF:000002">
    <property type="entry name" value="DNA topoisomerase I"/>
    <property type="match status" value="1"/>
</dbReference>
<dbReference type="PROSITE" id="PS00176">
    <property type="entry name" value="TOPO_IB_1"/>
    <property type="match status" value="1"/>
</dbReference>